<feature type="active site" description="For sulfotransferase activity" evidence="3">
    <location>
        <position position="81"/>
    </location>
</feature>
<gene>
    <name evidence="8" type="ORF">RRG08_055700</name>
</gene>
<dbReference type="PANTHER" id="PTHR10605:SF72">
    <property type="entry name" value="HEPARAN SULFATE 3-O SULFOTRANSFERASE-B, ISOFORM A"/>
    <property type="match status" value="1"/>
</dbReference>
<feature type="disulfide bond" evidence="5">
    <location>
        <begin position="267"/>
        <end position="290"/>
    </location>
</feature>
<dbReference type="AlphaFoldDB" id="A0AAE1AZ81"/>
<dbReference type="InterPro" id="IPR000863">
    <property type="entry name" value="Sulfotransferase_dom"/>
</dbReference>
<evidence type="ECO:0000256" key="6">
    <source>
        <dbReference type="SAM" id="MobiDB-lite"/>
    </source>
</evidence>
<evidence type="ECO:0000256" key="5">
    <source>
        <dbReference type="PIRSR" id="PIRSR637359-3"/>
    </source>
</evidence>
<evidence type="ECO:0000256" key="2">
    <source>
        <dbReference type="ARBA" id="ARBA00023180"/>
    </source>
</evidence>
<evidence type="ECO:0000259" key="7">
    <source>
        <dbReference type="Pfam" id="PF00685"/>
    </source>
</evidence>
<feature type="region of interest" description="Disordered" evidence="6">
    <location>
        <begin position="356"/>
        <end position="390"/>
    </location>
</feature>
<evidence type="ECO:0000256" key="4">
    <source>
        <dbReference type="PIRSR" id="PIRSR637359-2"/>
    </source>
</evidence>
<accession>A0AAE1AZ81</accession>
<keyword evidence="2" id="KW-0325">Glycoprotein</keyword>
<comment type="caution">
    <text evidence="8">The sequence shown here is derived from an EMBL/GenBank/DDBJ whole genome shotgun (WGS) entry which is preliminary data.</text>
</comment>
<reference evidence="8" key="1">
    <citation type="journal article" date="2023" name="G3 (Bethesda)">
        <title>A reference genome for the long-term kleptoplast-retaining sea slug Elysia crispata morphotype clarki.</title>
        <authorList>
            <person name="Eastman K.E."/>
            <person name="Pendleton A.L."/>
            <person name="Shaikh M.A."/>
            <person name="Suttiyut T."/>
            <person name="Ogas R."/>
            <person name="Tomko P."/>
            <person name="Gavelis G."/>
            <person name="Widhalm J.R."/>
            <person name="Wisecaver J.H."/>
        </authorList>
    </citation>
    <scope>NUCLEOTIDE SEQUENCE</scope>
    <source>
        <strain evidence="8">ECLA1</strain>
    </source>
</reference>
<dbReference type="SUPFAM" id="SSF52540">
    <property type="entry name" value="P-loop containing nucleoside triphosphate hydrolases"/>
    <property type="match status" value="1"/>
</dbReference>
<dbReference type="GO" id="GO:0008467">
    <property type="term" value="F:[heparan sulfate]-glucosamine 3-sulfotransferase activity"/>
    <property type="evidence" value="ECO:0007669"/>
    <property type="project" value="TreeGrafter"/>
</dbReference>
<feature type="binding site" evidence="4">
    <location>
        <position position="170"/>
    </location>
    <ligand>
        <name>3'-phosphoadenylyl sulfate</name>
        <dbReference type="ChEBI" id="CHEBI:58339"/>
    </ligand>
</feature>
<feature type="binding site" evidence="4">
    <location>
        <position position="162"/>
    </location>
    <ligand>
        <name>3'-phosphoadenylyl sulfate</name>
        <dbReference type="ChEBI" id="CHEBI:58339"/>
    </ligand>
</feature>
<dbReference type="InterPro" id="IPR037359">
    <property type="entry name" value="NST/OST"/>
</dbReference>
<sequence length="390" mass="44472">MHKKVLGILGVLTFSLYIFLVVTTSSQAHNKTLRQHRFSGQHAAFFEPLNTSALDGKSSSLISEFVRRRRLPTCLIIGFSKCGTTALRGFLTLHPHIVSPLREIRYFTMNFVRGLLWYRNQMPLSTAAQITVEKSAGYINTPVSIERIHQMNAGVKLVVMVRDPITRLQSEYARCVSRNISRPRVPSFQVWCGGAAHTSKVLRLIDYATPLDNVYRLFRRDQVLVLSEELLEEKPLDVLEEIEAFLDLRQAFSKTDLVYNKEKGFFCFNTSSTKYPKAKASIVLNEKTGCLGSHKGRVHPEIGDKFLKELTTFIRPFNQRLFHLIGRTFTWANFKNHRVGVRARREIVEDLLSPVAPQGRRQRQTAATREERVAPVRGGYTRSPPGGEIR</sequence>
<keyword evidence="5" id="KW-1015">Disulfide bond</keyword>
<protein>
    <recommendedName>
        <fullName evidence="7">Sulfotransferase domain-containing protein</fullName>
    </recommendedName>
</protein>
<evidence type="ECO:0000313" key="8">
    <source>
        <dbReference type="EMBL" id="KAK3796865.1"/>
    </source>
</evidence>
<evidence type="ECO:0000313" key="9">
    <source>
        <dbReference type="Proteomes" id="UP001283361"/>
    </source>
</evidence>
<dbReference type="EMBL" id="JAWDGP010000832">
    <property type="protein sequence ID" value="KAK3796865.1"/>
    <property type="molecule type" value="Genomic_DNA"/>
</dbReference>
<dbReference type="InterPro" id="IPR027417">
    <property type="entry name" value="P-loop_NTPase"/>
</dbReference>
<dbReference type="Proteomes" id="UP001283361">
    <property type="component" value="Unassembled WGS sequence"/>
</dbReference>
<feature type="binding site" evidence="4">
    <location>
        <begin position="295"/>
        <end position="299"/>
    </location>
    <ligand>
        <name>3'-phosphoadenylyl sulfate</name>
        <dbReference type="ChEBI" id="CHEBI:58339"/>
    </ligand>
</feature>
<feature type="domain" description="Sulfotransferase" evidence="7">
    <location>
        <begin position="74"/>
        <end position="275"/>
    </location>
</feature>
<keyword evidence="1" id="KW-0808">Transferase</keyword>
<organism evidence="8 9">
    <name type="scientific">Elysia crispata</name>
    <name type="common">lettuce slug</name>
    <dbReference type="NCBI Taxonomy" id="231223"/>
    <lineage>
        <taxon>Eukaryota</taxon>
        <taxon>Metazoa</taxon>
        <taxon>Spiralia</taxon>
        <taxon>Lophotrochozoa</taxon>
        <taxon>Mollusca</taxon>
        <taxon>Gastropoda</taxon>
        <taxon>Heterobranchia</taxon>
        <taxon>Euthyneura</taxon>
        <taxon>Panpulmonata</taxon>
        <taxon>Sacoglossa</taxon>
        <taxon>Placobranchoidea</taxon>
        <taxon>Plakobranchidae</taxon>
        <taxon>Elysia</taxon>
    </lineage>
</organism>
<keyword evidence="9" id="KW-1185">Reference proteome</keyword>
<dbReference type="PANTHER" id="PTHR10605">
    <property type="entry name" value="HEPARAN SULFATE SULFOTRANSFERASE"/>
    <property type="match status" value="1"/>
</dbReference>
<dbReference type="Pfam" id="PF00685">
    <property type="entry name" value="Sulfotransfer_1"/>
    <property type="match status" value="1"/>
</dbReference>
<dbReference type="Gene3D" id="3.40.50.300">
    <property type="entry name" value="P-loop containing nucleotide triphosphate hydrolases"/>
    <property type="match status" value="1"/>
</dbReference>
<proteinExistence type="predicted"/>
<evidence type="ECO:0000256" key="3">
    <source>
        <dbReference type="PIRSR" id="PIRSR637359-1"/>
    </source>
</evidence>
<name>A0AAE1AZ81_9GAST</name>
<evidence type="ECO:0000256" key="1">
    <source>
        <dbReference type="ARBA" id="ARBA00022679"/>
    </source>
</evidence>